<organism evidence="1 2">
    <name type="scientific">Hyalomma asiaticum</name>
    <name type="common">Tick</name>
    <dbReference type="NCBI Taxonomy" id="266040"/>
    <lineage>
        <taxon>Eukaryota</taxon>
        <taxon>Metazoa</taxon>
        <taxon>Ecdysozoa</taxon>
        <taxon>Arthropoda</taxon>
        <taxon>Chelicerata</taxon>
        <taxon>Arachnida</taxon>
        <taxon>Acari</taxon>
        <taxon>Parasitiformes</taxon>
        <taxon>Ixodida</taxon>
        <taxon>Ixodoidea</taxon>
        <taxon>Ixodidae</taxon>
        <taxon>Hyalomminae</taxon>
        <taxon>Hyalomma</taxon>
    </lineage>
</organism>
<name>A0ACB7TKN3_HYAAI</name>
<keyword evidence="2" id="KW-1185">Reference proteome</keyword>
<gene>
    <name evidence="1" type="ORF">HPB50_014612</name>
</gene>
<evidence type="ECO:0000313" key="2">
    <source>
        <dbReference type="Proteomes" id="UP000821845"/>
    </source>
</evidence>
<proteinExistence type="predicted"/>
<dbReference type="Proteomes" id="UP000821845">
    <property type="component" value="Chromosome 1"/>
</dbReference>
<dbReference type="EMBL" id="CM023481">
    <property type="protein sequence ID" value="KAH6946698.1"/>
    <property type="molecule type" value="Genomic_DNA"/>
</dbReference>
<accession>A0ACB7TKN3</accession>
<protein>
    <submittedName>
        <fullName evidence="1">Uncharacterized protein</fullName>
    </submittedName>
</protein>
<reference evidence="1" key="1">
    <citation type="submission" date="2020-05" db="EMBL/GenBank/DDBJ databases">
        <title>Large-scale comparative analyses of tick genomes elucidate their genetic diversity and vector capacities.</title>
        <authorList>
            <person name="Jia N."/>
            <person name="Wang J."/>
            <person name="Shi W."/>
            <person name="Du L."/>
            <person name="Sun Y."/>
            <person name="Zhan W."/>
            <person name="Jiang J."/>
            <person name="Wang Q."/>
            <person name="Zhang B."/>
            <person name="Ji P."/>
            <person name="Sakyi L.B."/>
            <person name="Cui X."/>
            <person name="Yuan T."/>
            <person name="Jiang B."/>
            <person name="Yang W."/>
            <person name="Lam T.T.-Y."/>
            <person name="Chang Q."/>
            <person name="Ding S."/>
            <person name="Wang X."/>
            <person name="Zhu J."/>
            <person name="Ruan X."/>
            <person name="Zhao L."/>
            <person name="Wei J."/>
            <person name="Que T."/>
            <person name="Du C."/>
            <person name="Cheng J."/>
            <person name="Dai P."/>
            <person name="Han X."/>
            <person name="Huang E."/>
            <person name="Gao Y."/>
            <person name="Liu J."/>
            <person name="Shao H."/>
            <person name="Ye R."/>
            <person name="Li L."/>
            <person name="Wei W."/>
            <person name="Wang X."/>
            <person name="Wang C."/>
            <person name="Yang T."/>
            <person name="Huo Q."/>
            <person name="Li W."/>
            <person name="Guo W."/>
            <person name="Chen H."/>
            <person name="Zhou L."/>
            <person name="Ni X."/>
            <person name="Tian J."/>
            <person name="Zhou Y."/>
            <person name="Sheng Y."/>
            <person name="Liu T."/>
            <person name="Pan Y."/>
            <person name="Xia L."/>
            <person name="Li J."/>
            <person name="Zhao F."/>
            <person name="Cao W."/>
        </authorList>
    </citation>
    <scope>NUCLEOTIDE SEQUENCE</scope>
    <source>
        <strain evidence="1">Hyas-2018</strain>
    </source>
</reference>
<sequence>MDPPLKSTPVPLCFCASLSAFLRRLFLGTLGTTTPVGSHRVQGGGRRGGSAGILHLHCLGPSSLDSSARKGETRLRLLPSPVGQGTRLAAAHLAPSNHWTLNFPFCAPLSSCVA</sequence>
<evidence type="ECO:0000313" key="1">
    <source>
        <dbReference type="EMBL" id="KAH6946698.1"/>
    </source>
</evidence>
<comment type="caution">
    <text evidence="1">The sequence shown here is derived from an EMBL/GenBank/DDBJ whole genome shotgun (WGS) entry which is preliminary data.</text>
</comment>